<dbReference type="RefSeq" id="WP_012818076.1">
    <property type="nucleotide sequence ID" value="NC_013377.1"/>
</dbReference>
<protein>
    <submittedName>
        <fullName evidence="1">Uncharacterized protein</fullName>
    </submittedName>
</protein>
<evidence type="ECO:0000313" key="1">
    <source>
        <dbReference type="EMBL" id="ADA80159.1"/>
    </source>
</evidence>
<gene>
    <name evidence="1" type="ORF">SAP105A_031</name>
</gene>
<reference evidence="1" key="2">
    <citation type="submission" date="2009-12" db="EMBL/GenBank/DDBJ databases">
        <authorList>
            <person name="Summers A.O."/>
            <person name="Shearer J."/>
            <person name="Wireman J."/>
        </authorList>
    </citation>
    <scope>NUCLEOTIDE SEQUENCE</scope>
    <source>
        <strain evidence="1">SK933</strain>
        <plasmid evidence="1">SAP105A</plasmid>
    </source>
</reference>
<sequence>MEELKVKELKAINGGEVNDARRNGEKIGKLLREVREAKNPARDLTEIFSLKG</sequence>
<organism evidence="1">
    <name type="scientific">Staphylococcus epidermidis</name>
    <dbReference type="NCBI Taxonomy" id="1282"/>
    <lineage>
        <taxon>Bacteria</taxon>
        <taxon>Bacillati</taxon>
        <taxon>Bacillota</taxon>
        <taxon>Bacilli</taxon>
        <taxon>Bacillales</taxon>
        <taxon>Staphylococcaceae</taxon>
        <taxon>Staphylococcus</taxon>
    </lineage>
</organism>
<dbReference type="AlphaFoldDB" id="D2JC35"/>
<name>D2JC35_STAEP</name>
<proteinExistence type="predicted"/>
<geneLocation type="plasmid" evidence="1">
    <name>SAP105A</name>
</geneLocation>
<accession>D2JC35</accession>
<dbReference type="EMBL" id="GQ900452">
    <property type="protein sequence ID" value="ADA80159.1"/>
    <property type="molecule type" value="Genomic_DNA"/>
</dbReference>
<reference evidence="1" key="1">
    <citation type="submission" date="2009-08" db="EMBL/GenBank/DDBJ databases">
        <authorList>
            <person name="Gill J."/>
            <person name="Borman J."/>
            <person name="Shetty J."/>
            <person name="Hostetler J."/>
            <person name="Durkin S."/>
            <person name="Montgomery B."/>
        </authorList>
    </citation>
    <scope>NUCLEOTIDE SEQUENCE</scope>
    <source>
        <strain evidence="1">SK933</strain>
        <plasmid evidence="1">SAP105A</plasmid>
    </source>
</reference>
<keyword evidence="1" id="KW-0614">Plasmid</keyword>